<protein>
    <submittedName>
        <fullName evidence="1">Uncharacterized protein</fullName>
    </submittedName>
</protein>
<dbReference type="EMBL" id="GBXM01073682">
    <property type="protein sequence ID" value="JAH34895.1"/>
    <property type="molecule type" value="Transcribed_RNA"/>
</dbReference>
<sequence length="36" mass="4020">MNDFCHGTGKPQFLCHEHSLRSMAGGIYSPVRVPFV</sequence>
<evidence type="ECO:0000313" key="1">
    <source>
        <dbReference type="EMBL" id="JAH34895.1"/>
    </source>
</evidence>
<reference evidence="1" key="1">
    <citation type="submission" date="2014-11" db="EMBL/GenBank/DDBJ databases">
        <authorList>
            <person name="Amaro Gonzalez C."/>
        </authorList>
    </citation>
    <scope>NUCLEOTIDE SEQUENCE</scope>
</reference>
<name>A0A0E9S2L3_ANGAN</name>
<reference evidence="1" key="2">
    <citation type="journal article" date="2015" name="Fish Shellfish Immunol.">
        <title>Early steps in the European eel (Anguilla anguilla)-Vibrio vulnificus interaction in the gills: Role of the RtxA13 toxin.</title>
        <authorList>
            <person name="Callol A."/>
            <person name="Pajuelo D."/>
            <person name="Ebbesson L."/>
            <person name="Teles M."/>
            <person name="MacKenzie S."/>
            <person name="Amaro C."/>
        </authorList>
    </citation>
    <scope>NUCLEOTIDE SEQUENCE</scope>
</reference>
<accession>A0A0E9S2L3</accession>
<proteinExistence type="predicted"/>
<organism evidence="1">
    <name type="scientific">Anguilla anguilla</name>
    <name type="common">European freshwater eel</name>
    <name type="synonym">Muraena anguilla</name>
    <dbReference type="NCBI Taxonomy" id="7936"/>
    <lineage>
        <taxon>Eukaryota</taxon>
        <taxon>Metazoa</taxon>
        <taxon>Chordata</taxon>
        <taxon>Craniata</taxon>
        <taxon>Vertebrata</taxon>
        <taxon>Euteleostomi</taxon>
        <taxon>Actinopterygii</taxon>
        <taxon>Neopterygii</taxon>
        <taxon>Teleostei</taxon>
        <taxon>Anguilliformes</taxon>
        <taxon>Anguillidae</taxon>
        <taxon>Anguilla</taxon>
    </lineage>
</organism>
<dbReference type="AlphaFoldDB" id="A0A0E9S2L3"/>